<dbReference type="OrthoDB" id="843225at2759"/>
<dbReference type="Pfam" id="PF00582">
    <property type="entry name" value="Usp"/>
    <property type="match status" value="1"/>
</dbReference>
<dbReference type="PANTHER" id="PTHR46989">
    <property type="entry name" value="USP DOMAIN-CONTAINING PROTEIN"/>
    <property type="match status" value="1"/>
</dbReference>
<feature type="region of interest" description="Disordered" evidence="1">
    <location>
        <begin position="1"/>
        <end position="27"/>
    </location>
</feature>
<dbReference type="InterPro" id="IPR006016">
    <property type="entry name" value="UspA"/>
</dbReference>
<dbReference type="WBParaSite" id="ECPE_0000317201-mRNA-1">
    <property type="protein sequence ID" value="ECPE_0000317201-mRNA-1"/>
    <property type="gene ID" value="ECPE_0000317201"/>
</dbReference>
<feature type="domain" description="UspA" evidence="2">
    <location>
        <begin position="28"/>
        <end position="175"/>
    </location>
</feature>
<dbReference type="CDD" id="cd23659">
    <property type="entry name" value="USP_At3g01520-like"/>
    <property type="match status" value="1"/>
</dbReference>
<reference evidence="3 4" key="2">
    <citation type="submission" date="2018-11" db="EMBL/GenBank/DDBJ databases">
        <authorList>
            <consortium name="Pathogen Informatics"/>
        </authorList>
    </citation>
    <scope>NUCLEOTIDE SEQUENCE [LARGE SCALE GENOMIC DNA]</scope>
    <source>
        <strain evidence="3 4">Egypt</strain>
    </source>
</reference>
<organism evidence="5">
    <name type="scientific">Echinostoma caproni</name>
    <dbReference type="NCBI Taxonomy" id="27848"/>
    <lineage>
        <taxon>Eukaryota</taxon>
        <taxon>Metazoa</taxon>
        <taxon>Spiralia</taxon>
        <taxon>Lophotrochozoa</taxon>
        <taxon>Platyhelminthes</taxon>
        <taxon>Trematoda</taxon>
        <taxon>Digenea</taxon>
        <taxon>Plagiorchiida</taxon>
        <taxon>Echinostomata</taxon>
        <taxon>Echinostomatoidea</taxon>
        <taxon>Echinostomatidae</taxon>
        <taxon>Echinostoma</taxon>
    </lineage>
</organism>
<dbReference type="Gene3D" id="3.40.50.620">
    <property type="entry name" value="HUPs"/>
    <property type="match status" value="1"/>
</dbReference>
<proteinExistence type="predicted"/>
<dbReference type="SUPFAM" id="SSF52402">
    <property type="entry name" value="Adenine nucleotide alpha hydrolases-like"/>
    <property type="match status" value="1"/>
</dbReference>
<reference evidence="5" key="1">
    <citation type="submission" date="2016-06" db="UniProtKB">
        <authorList>
            <consortium name="WormBaseParasite"/>
        </authorList>
    </citation>
    <scope>IDENTIFICATION</scope>
</reference>
<dbReference type="AlphaFoldDB" id="A0A183A884"/>
<evidence type="ECO:0000313" key="4">
    <source>
        <dbReference type="Proteomes" id="UP000272942"/>
    </source>
</evidence>
<gene>
    <name evidence="3" type="ORF">ECPE_LOCUS3169</name>
</gene>
<sequence>MSGEARSSVECIDSGETQGNNNLSDAERRVLMPVDGSEHSERAFNWYLENIMRPGDGLYLAHIVEPASPGINYGIASKSPAMKDDFAKHINKLVESGRALRGKFLSRCESLGLAARFTIHVGTKPGEHIVRLAQDQNVQMIVVGNRGIGTVRRTFLGSVSDYILHNANVPVIVVPPTKISKKK</sequence>
<evidence type="ECO:0000256" key="1">
    <source>
        <dbReference type="SAM" id="MobiDB-lite"/>
    </source>
</evidence>
<evidence type="ECO:0000259" key="2">
    <source>
        <dbReference type="Pfam" id="PF00582"/>
    </source>
</evidence>
<name>A0A183A884_9TREM</name>
<dbReference type="EMBL" id="UZAN01040148">
    <property type="protein sequence ID" value="VDP68615.1"/>
    <property type="molecule type" value="Genomic_DNA"/>
</dbReference>
<dbReference type="Proteomes" id="UP000272942">
    <property type="component" value="Unassembled WGS sequence"/>
</dbReference>
<evidence type="ECO:0000313" key="5">
    <source>
        <dbReference type="WBParaSite" id="ECPE_0000317201-mRNA-1"/>
    </source>
</evidence>
<accession>A0A183A884</accession>
<keyword evidence="4" id="KW-1185">Reference proteome</keyword>
<protein>
    <submittedName>
        <fullName evidence="5">Usp domain-containing protein</fullName>
    </submittedName>
</protein>
<dbReference type="PRINTS" id="PR01438">
    <property type="entry name" value="UNVRSLSTRESS"/>
</dbReference>
<dbReference type="InterPro" id="IPR014729">
    <property type="entry name" value="Rossmann-like_a/b/a_fold"/>
</dbReference>
<dbReference type="InterPro" id="IPR006015">
    <property type="entry name" value="Universal_stress_UspA"/>
</dbReference>
<evidence type="ECO:0000313" key="3">
    <source>
        <dbReference type="EMBL" id="VDP68615.1"/>
    </source>
</evidence>
<dbReference type="PANTHER" id="PTHR46989:SF3">
    <property type="entry name" value="USPA DOMAIN-CONTAINING PROTEIN"/>
    <property type="match status" value="1"/>
</dbReference>
<feature type="compositionally biased region" description="Polar residues" evidence="1">
    <location>
        <begin position="15"/>
        <end position="24"/>
    </location>
</feature>